<evidence type="ECO:0000256" key="3">
    <source>
        <dbReference type="ARBA" id="ARBA00012643"/>
    </source>
</evidence>
<comment type="similarity">
    <text evidence="2">Belongs to the SurE nucleotidase family.</text>
</comment>
<dbReference type="InterPro" id="IPR030048">
    <property type="entry name" value="SurE"/>
</dbReference>
<dbReference type="NCBIfam" id="TIGR00087">
    <property type="entry name" value="surE"/>
    <property type="match status" value="1"/>
</dbReference>
<keyword evidence="10" id="KW-1185">Reference proteome</keyword>
<dbReference type="Proteomes" id="UP001183246">
    <property type="component" value="Unassembled WGS sequence"/>
</dbReference>
<dbReference type="GO" id="GO:0008253">
    <property type="term" value="F:5'-nucleotidase activity"/>
    <property type="evidence" value="ECO:0007669"/>
    <property type="project" value="UniProtKB-EC"/>
</dbReference>
<dbReference type="PANTHER" id="PTHR30457:SF0">
    <property type="entry name" value="PHOSPHATASE, PUTATIVE (AFU_ORTHOLOGUE AFUA_4G01070)-RELATED"/>
    <property type="match status" value="1"/>
</dbReference>
<organism evidence="9 10">
    <name type="scientific">Streptomyces litchfieldiae</name>
    <dbReference type="NCBI Taxonomy" id="3075543"/>
    <lineage>
        <taxon>Bacteria</taxon>
        <taxon>Bacillati</taxon>
        <taxon>Actinomycetota</taxon>
        <taxon>Actinomycetes</taxon>
        <taxon>Kitasatosporales</taxon>
        <taxon>Streptomycetaceae</taxon>
        <taxon>Streptomyces</taxon>
    </lineage>
</organism>
<dbReference type="GO" id="GO:0008254">
    <property type="term" value="F:3'-nucleotidase activity"/>
    <property type="evidence" value="ECO:0007669"/>
    <property type="project" value="UniProtKB-EC"/>
</dbReference>
<comment type="caution">
    <text evidence="9">The sequence shown here is derived from an EMBL/GenBank/DDBJ whole genome shotgun (WGS) entry which is preliminary data.</text>
</comment>
<dbReference type="Gene3D" id="3.40.1210.10">
    <property type="entry name" value="Survival protein SurE-like phosphatase/nucleotidase"/>
    <property type="match status" value="1"/>
</dbReference>
<dbReference type="EMBL" id="JAVREL010000003">
    <property type="protein sequence ID" value="MDT0342624.1"/>
    <property type="molecule type" value="Genomic_DNA"/>
</dbReference>
<evidence type="ECO:0000259" key="8">
    <source>
        <dbReference type="Pfam" id="PF01975"/>
    </source>
</evidence>
<keyword evidence="4" id="KW-0479">Metal-binding</keyword>
<feature type="compositionally biased region" description="Basic and acidic residues" evidence="6">
    <location>
        <begin position="303"/>
        <end position="317"/>
    </location>
</feature>
<proteinExistence type="inferred from homology"/>
<feature type="region of interest" description="Disordered" evidence="6">
    <location>
        <begin position="290"/>
        <end position="317"/>
    </location>
</feature>
<reference evidence="10" key="1">
    <citation type="submission" date="2023-07" db="EMBL/GenBank/DDBJ databases">
        <title>30 novel species of actinomycetes from the DSMZ collection.</title>
        <authorList>
            <person name="Nouioui I."/>
        </authorList>
    </citation>
    <scope>NUCLEOTIDE SEQUENCE [LARGE SCALE GENOMIC DNA]</scope>
    <source>
        <strain evidence="10">DSM 44938</strain>
    </source>
</reference>
<protein>
    <recommendedName>
        <fullName evidence="3">5'-nucleotidase</fullName>
        <ecNumber evidence="3">3.1.3.5</ecNumber>
    </recommendedName>
</protein>
<evidence type="ECO:0000313" key="9">
    <source>
        <dbReference type="EMBL" id="MDT0342624.1"/>
    </source>
</evidence>
<keyword evidence="7" id="KW-0732">Signal</keyword>
<dbReference type="RefSeq" id="WP_311703740.1">
    <property type="nucleotide sequence ID" value="NZ_JAVREL010000003.1"/>
</dbReference>
<dbReference type="Pfam" id="PF01975">
    <property type="entry name" value="SurE"/>
    <property type="match status" value="1"/>
</dbReference>
<keyword evidence="5 9" id="KW-0378">Hydrolase</keyword>
<sequence>MRGTLRRGTAAAAAAVVVSGVLVSGGSVSAATGAEEEAADGPLRILVANDDGYQHPYIRQLRDALTAAGHDAVIVAPADNQSGRGTGANYSQGSTVRAEQAEPGIWSVTGTPGDAVNFGLQHAFPGERPDLVVSGVNPGANVGQTVNHSGTIGATVAAVDAGVPALAISLEPDLTNPDNPMPTLPEAIDFTVRTVDRLAATSRGGALLPAGTGLNINYPATPDGGVAFTNVGVARTFTFAFDPDPDECPTCYTTRLGFDPEAPERIPDADTTAILEDDVSISLLTTDWTAAGWAETAPPPSRGEVERTRERLSRLRP</sequence>
<dbReference type="EC" id="3.1.3.5" evidence="3"/>
<accession>A0ABU2MPQ7</accession>
<name>A0ABU2MPQ7_9ACTN</name>
<feature type="signal peptide" evidence="7">
    <location>
        <begin position="1"/>
        <end position="30"/>
    </location>
</feature>
<evidence type="ECO:0000256" key="7">
    <source>
        <dbReference type="SAM" id="SignalP"/>
    </source>
</evidence>
<feature type="chain" id="PRO_5045213110" description="5'-nucleotidase" evidence="7">
    <location>
        <begin position="31"/>
        <end position="317"/>
    </location>
</feature>
<feature type="domain" description="Survival protein SurE-like phosphatase/nucleotidase" evidence="8">
    <location>
        <begin position="45"/>
        <end position="233"/>
    </location>
</feature>
<evidence type="ECO:0000256" key="5">
    <source>
        <dbReference type="ARBA" id="ARBA00022801"/>
    </source>
</evidence>
<dbReference type="SUPFAM" id="SSF64167">
    <property type="entry name" value="SurE-like"/>
    <property type="match status" value="1"/>
</dbReference>
<evidence type="ECO:0000256" key="4">
    <source>
        <dbReference type="ARBA" id="ARBA00022723"/>
    </source>
</evidence>
<evidence type="ECO:0000313" key="10">
    <source>
        <dbReference type="Proteomes" id="UP001183246"/>
    </source>
</evidence>
<evidence type="ECO:0000256" key="1">
    <source>
        <dbReference type="ARBA" id="ARBA00000815"/>
    </source>
</evidence>
<evidence type="ECO:0000256" key="2">
    <source>
        <dbReference type="ARBA" id="ARBA00011062"/>
    </source>
</evidence>
<evidence type="ECO:0000256" key="6">
    <source>
        <dbReference type="SAM" id="MobiDB-lite"/>
    </source>
</evidence>
<comment type="catalytic activity">
    <reaction evidence="1">
        <text>a ribonucleoside 5'-phosphate + H2O = a ribonucleoside + phosphate</text>
        <dbReference type="Rhea" id="RHEA:12484"/>
        <dbReference type="ChEBI" id="CHEBI:15377"/>
        <dbReference type="ChEBI" id="CHEBI:18254"/>
        <dbReference type="ChEBI" id="CHEBI:43474"/>
        <dbReference type="ChEBI" id="CHEBI:58043"/>
        <dbReference type="EC" id="3.1.3.5"/>
    </reaction>
</comment>
<dbReference type="PANTHER" id="PTHR30457">
    <property type="entry name" value="5'-NUCLEOTIDASE SURE"/>
    <property type="match status" value="1"/>
</dbReference>
<dbReference type="InterPro" id="IPR002828">
    <property type="entry name" value="SurE-like_Pase/nucleotidase"/>
</dbReference>
<gene>
    <name evidence="9" type="primary">surE</name>
    <name evidence="9" type="ORF">RM590_08295</name>
</gene>
<dbReference type="InterPro" id="IPR036523">
    <property type="entry name" value="SurE-like_sf"/>
</dbReference>